<dbReference type="RefSeq" id="WP_150174990.1">
    <property type="nucleotide sequence ID" value="NZ_CP029193.1"/>
</dbReference>
<proteinExistence type="predicted"/>
<keyword evidence="3" id="KW-1185">Reference proteome</keyword>
<evidence type="ECO:0000313" key="3">
    <source>
        <dbReference type="Proteomes" id="UP000323046"/>
    </source>
</evidence>
<sequence>MAPYDVKRDRKEFYAPKNREWSIVDVPEQQFIAVDGAGNPNTAPAYTEAVEALYTVAYTLKFAAKRTADGDFVVAPLEGLWWADTPEAFRSGAKDTWSWTMLISMPPWVGKEMIEDAGQAALVKKKLPAISRVRHFTLHEGRSAQMLHIGSYDDEAPVLHELHHAYLAANGLRPTGLHHEIYLSDPRRTAPEKLKTVLRQPVESVAP</sequence>
<protein>
    <recommendedName>
        <fullName evidence="1">GyrI-like small molecule binding domain-containing protein</fullName>
    </recommendedName>
</protein>
<dbReference type="InterPro" id="IPR008319">
    <property type="entry name" value="GyrI-like_CCH_Lin2189-like"/>
</dbReference>
<dbReference type="Pfam" id="PF06445">
    <property type="entry name" value="GyrI-like"/>
    <property type="match status" value="1"/>
</dbReference>
<accession>A0A5P2BR03</accession>
<feature type="domain" description="GyrI-like small molecule binding" evidence="1">
    <location>
        <begin position="21"/>
        <end position="201"/>
    </location>
</feature>
<dbReference type="OrthoDB" id="4772335at2"/>
<dbReference type="Gene3D" id="3.20.80.10">
    <property type="entry name" value="Regulatory factor, effector binding domain"/>
    <property type="match status" value="1"/>
</dbReference>
<gene>
    <name evidence="2" type="ORF">DEJ47_34195</name>
</gene>
<dbReference type="PIRSF" id="PIRSF031644">
    <property type="entry name" value="UCP031644"/>
    <property type="match status" value="1"/>
</dbReference>
<dbReference type="AlphaFoldDB" id="A0A5P2BR03"/>
<reference evidence="2 3" key="1">
    <citation type="submission" date="2018-05" db="EMBL/GenBank/DDBJ databases">
        <title>Streptomyces venezuelae.</title>
        <authorList>
            <person name="Kim W."/>
            <person name="Lee N."/>
            <person name="Cho B.-K."/>
        </authorList>
    </citation>
    <scope>NUCLEOTIDE SEQUENCE [LARGE SCALE GENOMIC DNA]</scope>
    <source>
        <strain evidence="2 3">ATCC 14583</strain>
    </source>
</reference>
<dbReference type="EMBL" id="CP029193">
    <property type="protein sequence ID" value="QES30799.1"/>
    <property type="molecule type" value="Genomic_DNA"/>
</dbReference>
<dbReference type="Proteomes" id="UP000323046">
    <property type="component" value="Chromosome"/>
</dbReference>
<evidence type="ECO:0000259" key="1">
    <source>
        <dbReference type="Pfam" id="PF06445"/>
    </source>
</evidence>
<dbReference type="SUPFAM" id="SSF55136">
    <property type="entry name" value="Probable bacterial effector-binding domain"/>
    <property type="match status" value="1"/>
</dbReference>
<dbReference type="InterPro" id="IPR029442">
    <property type="entry name" value="GyrI-like"/>
</dbReference>
<name>A0A5P2BR03_STRVZ</name>
<dbReference type="InterPro" id="IPR011256">
    <property type="entry name" value="Reg_factor_effector_dom_sf"/>
</dbReference>
<organism evidence="2 3">
    <name type="scientific">Streptomyces venezuelae</name>
    <dbReference type="NCBI Taxonomy" id="54571"/>
    <lineage>
        <taxon>Bacteria</taxon>
        <taxon>Bacillati</taxon>
        <taxon>Actinomycetota</taxon>
        <taxon>Actinomycetes</taxon>
        <taxon>Kitasatosporales</taxon>
        <taxon>Streptomycetaceae</taxon>
        <taxon>Streptomyces</taxon>
    </lineage>
</organism>
<evidence type="ECO:0000313" key="2">
    <source>
        <dbReference type="EMBL" id="QES30799.1"/>
    </source>
</evidence>